<evidence type="ECO:0000313" key="2">
    <source>
        <dbReference type="Proteomes" id="UP000652761"/>
    </source>
</evidence>
<comment type="caution">
    <text evidence="1">The sequence shown here is derived from an EMBL/GenBank/DDBJ whole genome shotgun (WGS) entry which is preliminary data.</text>
</comment>
<accession>A0A843WXI2</accession>
<reference evidence="1" key="1">
    <citation type="submission" date="2017-07" db="EMBL/GenBank/DDBJ databases">
        <title>Taro Niue Genome Assembly and Annotation.</title>
        <authorList>
            <person name="Atibalentja N."/>
            <person name="Keating K."/>
            <person name="Fields C.J."/>
        </authorList>
    </citation>
    <scope>NUCLEOTIDE SEQUENCE</scope>
    <source>
        <strain evidence="1">Niue_2</strain>
        <tissue evidence="1">Leaf</tissue>
    </source>
</reference>
<dbReference type="AlphaFoldDB" id="A0A843WXI2"/>
<proteinExistence type="predicted"/>
<dbReference type="Proteomes" id="UP000652761">
    <property type="component" value="Unassembled WGS sequence"/>
</dbReference>
<gene>
    <name evidence="1" type="ORF">Taro_045633</name>
</gene>
<sequence length="63" mass="7217">MALDEAGLTIKSEANLTVVHKHPWRCGRWVKFKLLLFLACWIGNGQLHLFPCLCKVLNWIGII</sequence>
<dbReference type="EMBL" id="NMUH01005424">
    <property type="protein sequence ID" value="MQM12716.1"/>
    <property type="molecule type" value="Genomic_DNA"/>
</dbReference>
<name>A0A843WXI2_COLES</name>
<evidence type="ECO:0000313" key="1">
    <source>
        <dbReference type="EMBL" id="MQM12716.1"/>
    </source>
</evidence>
<keyword evidence="2" id="KW-1185">Reference proteome</keyword>
<organism evidence="1 2">
    <name type="scientific">Colocasia esculenta</name>
    <name type="common">Wild taro</name>
    <name type="synonym">Arum esculentum</name>
    <dbReference type="NCBI Taxonomy" id="4460"/>
    <lineage>
        <taxon>Eukaryota</taxon>
        <taxon>Viridiplantae</taxon>
        <taxon>Streptophyta</taxon>
        <taxon>Embryophyta</taxon>
        <taxon>Tracheophyta</taxon>
        <taxon>Spermatophyta</taxon>
        <taxon>Magnoliopsida</taxon>
        <taxon>Liliopsida</taxon>
        <taxon>Araceae</taxon>
        <taxon>Aroideae</taxon>
        <taxon>Colocasieae</taxon>
        <taxon>Colocasia</taxon>
    </lineage>
</organism>
<protein>
    <submittedName>
        <fullName evidence="1">Uncharacterized protein</fullName>
    </submittedName>
</protein>